<dbReference type="PANTHER" id="PTHR31497:SF0">
    <property type="entry name" value="AUTOCRINE PROLIFERATION REPRESSOR PROTEIN A"/>
    <property type="match status" value="1"/>
</dbReference>
<dbReference type="OMA" id="GWASWHA"/>
<feature type="signal peptide" evidence="1">
    <location>
        <begin position="1"/>
        <end position="24"/>
    </location>
</feature>
<keyword evidence="3" id="KW-1185">Reference proteome</keyword>
<evidence type="ECO:0000313" key="3">
    <source>
        <dbReference type="Proteomes" id="UP000444721"/>
    </source>
</evidence>
<evidence type="ECO:0000313" key="2">
    <source>
        <dbReference type="EMBL" id="KAF0985168.1"/>
    </source>
</evidence>
<protein>
    <recommendedName>
        <fullName evidence="4">PhoPQ-activated pathogenicity-related protein</fullName>
    </recommendedName>
</protein>
<dbReference type="OrthoDB" id="2020799at2759"/>
<dbReference type="EMBL" id="VFQX01000001">
    <property type="protein sequence ID" value="KAF0985168.1"/>
    <property type="molecule type" value="Genomic_DNA"/>
</dbReference>
<dbReference type="AlphaFoldDB" id="A0A6A5CIX9"/>
<evidence type="ECO:0000256" key="1">
    <source>
        <dbReference type="SAM" id="SignalP"/>
    </source>
</evidence>
<dbReference type="InterPro" id="IPR009199">
    <property type="entry name" value="PhoPQ-act_pathogen-rel_PqaA"/>
</dbReference>
<dbReference type="RefSeq" id="XP_044569881.1">
    <property type="nucleotide sequence ID" value="XM_044705224.1"/>
</dbReference>
<gene>
    <name evidence="2" type="ORF">FDP41_000207</name>
</gene>
<dbReference type="VEuPathDB" id="AmoebaDB:NF0060350"/>
<dbReference type="InterPro" id="IPR029058">
    <property type="entry name" value="AB_hydrolase_fold"/>
</dbReference>
<dbReference type="Gene3D" id="3.40.50.1820">
    <property type="entry name" value="alpha/beta hydrolase"/>
    <property type="match status" value="1"/>
</dbReference>
<reference evidence="2 3" key="1">
    <citation type="journal article" date="2019" name="Sci. Rep.">
        <title>Nanopore sequencing improves the draft genome of the human pathogenic amoeba Naegleria fowleri.</title>
        <authorList>
            <person name="Liechti N."/>
            <person name="Schurch N."/>
            <person name="Bruggmann R."/>
            <person name="Wittwer M."/>
        </authorList>
    </citation>
    <scope>NUCLEOTIDE SEQUENCE [LARGE SCALE GENOMIC DNA]</scope>
    <source>
        <strain evidence="2 3">ATCC 30894</strain>
    </source>
</reference>
<comment type="caution">
    <text evidence="2">The sequence shown here is derived from an EMBL/GenBank/DDBJ whole genome shotgun (WGS) entry which is preliminary data.</text>
</comment>
<feature type="chain" id="PRO_5025523432" description="PhoPQ-activated pathogenicity-related protein" evidence="1">
    <location>
        <begin position="25"/>
        <end position="521"/>
    </location>
</feature>
<accession>A0A6A5CIX9</accession>
<keyword evidence="1" id="KW-0732">Signal</keyword>
<sequence>MFFHEFHVILVAMVVLLAIQCSLTNLPLSLTFHHPHHPHHHHSSFIQAAKIDYHQVLDDYMKQPTPSYSYQYLYQYTNSYATIHVLNMTSVFWLTSKEIGRRHEWFHYIEIAIPHSLDKNKKEGLLMITGGSQQSSPPRGDSELSIMSFLTQSICSAIHQIPNQPIVFESDPLKKSRVEDGILAFAWAHFLNHTDETNWIPRLPMVKSSLLAMDTIQDYTSNQIPNVHIEQFTIAGASKRGWTTWLVGVADLKHRVKSIIPIVIPVVKTRQVLEHTFNSICGWPEAMNDYVQEGITAQLNSDAFKKLTEVIDPFEYNSRLSKTNKYMVNAVGDQFFWPDLSQFSYNELDGGDEYRHLRYVPNADHSLAGTDAFMTIAAYYYGVLNRIEMPIYNFTAQYDSNGMRLTLNIRNGKKPTSVLLWQAFNPKARDFRVQTIGNSAWKSTPLVVDENSLSWRVYMKNPPKSSNSNNNNNGDGGTSGGGYTAFMIEMTFDDYFKLPIPAPLKFTTSAYILPQTFPCKY</sequence>
<organism evidence="2 3">
    <name type="scientific">Naegleria fowleri</name>
    <name type="common">Brain eating amoeba</name>
    <dbReference type="NCBI Taxonomy" id="5763"/>
    <lineage>
        <taxon>Eukaryota</taxon>
        <taxon>Discoba</taxon>
        <taxon>Heterolobosea</taxon>
        <taxon>Tetramitia</taxon>
        <taxon>Eutetramitia</taxon>
        <taxon>Vahlkampfiidae</taxon>
        <taxon>Naegleria</taxon>
    </lineage>
</organism>
<dbReference type="VEuPathDB" id="AmoebaDB:NfTy_024940"/>
<evidence type="ECO:0008006" key="4">
    <source>
        <dbReference type="Google" id="ProtNLM"/>
    </source>
</evidence>
<dbReference type="VEuPathDB" id="AmoebaDB:FDP41_000207"/>
<dbReference type="Pfam" id="PF10142">
    <property type="entry name" value="PhoPQ_related"/>
    <property type="match status" value="1"/>
</dbReference>
<proteinExistence type="predicted"/>
<dbReference type="Proteomes" id="UP000444721">
    <property type="component" value="Unassembled WGS sequence"/>
</dbReference>
<dbReference type="PANTHER" id="PTHR31497">
    <property type="entry name" value="AUTOCRINE PROLIFERATION REPRESSOR PROTEIN A"/>
    <property type="match status" value="1"/>
</dbReference>
<name>A0A6A5CIX9_NAEFO</name>
<dbReference type="GeneID" id="68107425"/>